<sequence length="85" mass="10395">MNKVWSDEAWNDYIYWQSQDRKTLKRINQLIKDIERNGYEGIGKPEPLKHDLQGFWSRRIDDVNRLVYRIENGQLEIAQCRLHYE</sequence>
<keyword evidence="3" id="KW-0540">Nuclease</keyword>
<evidence type="ECO:0000256" key="1">
    <source>
        <dbReference type="ARBA" id="ARBA00008172"/>
    </source>
</evidence>
<organism evidence="8 9">
    <name type="scientific">Clostridium chromiireducens</name>
    <dbReference type="NCBI Taxonomy" id="225345"/>
    <lineage>
        <taxon>Bacteria</taxon>
        <taxon>Bacillati</taxon>
        <taxon>Bacillota</taxon>
        <taxon>Clostridia</taxon>
        <taxon>Eubacteriales</taxon>
        <taxon>Clostridiaceae</taxon>
        <taxon>Clostridium</taxon>
    </lineage>
</organism>
<keyword evidence="2" id="KW-1277">Toxin-antitoxin system</keyword>
<protein>
    <recommendedName>
        <fullName evidence="7">Endoribonuclease YoeB</fullName>
    </recommendedName>
    <alternativeName>
        <fullName evidence="6">Putative mRNA interferase YoeB</fullName>
    </alternativeName>
</protein>
<keyword evidence="4" id="KW-0255">Endonuclease</keyword>
<gene>
    <name evidence="8" type="ORF">GKZ28_18835</name>
</gene>
<dbReference type="Pfam" id="PF06769">
    <property type="entry name" value="YoeB_toxin"/>
    <property type="match status" value="1"/>
</dbReference>
<dbReference type="SUPFAM" id="SSF143011">
    <property type="entry name" value="RelE-like"/>
    <property type="match status" value="1"/>
</dbReference>
<dbReference type="Proteomes" id="UP000656077">
    <property type="component" value="Unassembled WGS sequence"/>
</dbReference>
<comment type="similarity">
    <text evidence="1">Belongs to the YoeB family.</text>
</comment>
<dbReference type="GO" id="GO:0016787">
    <property type="term" value="F:hydrolase activity"/>
    <property type="evidence" value="ECO:0007669"/>
    <property type="project" value="UniProtKB-KW"/>
</dbReference>
<proteinExistence type="inferred from homology"/>
<dbReference type="InterPro" id="IPR035093">
    <property type="entry name" value="RelE/ParE_toxin_dom_sf"/>
</dbReference>
<evidence type="ECO:0000256" key="5">
    <source>
        <dbReference type="ARBA" id="ARBA00022801"/>
    </source>
</evidence>
<name>A0A964W3X6_9CLOT</name>
<evidence type="ECO:0000313" key="9">
    <source>
        <dbReference type="Proteomes" id="UP000656077"/>
    </source>
</evidence>
<dbReference type="EMBL" id="WSRQ01000037">
    <property type="protein sequence ID" value="MVX65739.1"/>
    <property type="molecule type" value="Genomic_DNA"/>
</dbReference>
<reference evidence="8" key="1">
    <citation type="submission" date="2019-12" db="EMBL/GenBank/DDBJ databases">
        <title>Microbes associate with the intestines of laboratory mice.</title>
        <authorList>
            <person name="Navarre W."/>
            <person name="Wong E."/>
        </authorList>
    </citation>
    <scope>NUCLEOTIDE SEQUENCE</scope>
    <source>
        <strain evidence="8">NM79_F5</strain>
    </source>
</reference>
<dbReference type="AlphaFoldDB" id="A0A964W3X6"/>
<dbReference type="GO" id="GO:0004519">
    <property type="term" value="F:endonuclease activity"/>
    <property type="evidence" value="ECO:0007669"/>
    <property type="project" value="UniProtKB-KW"/>
</dbReference>
<dbReference type="InterPro" id="IPR009614">
    <property type="entry name" value="YoeB_toxin"/>
</dbReference>
<evidence type="ECO:0000256" key="3">
    <source>
        <dbReference type="ARBA" id="ARBA00022722"/>
    </source>
</evidence>
<evidence type="ECO:0000256" key="6">
    <source>
        <dbReference type="ARBA" id="ARBA00030388"/>
    </source>
</evidence>
<accession>A0A964W3X6</accession>
<evidence type="ECO:0000313" key="8">
    <source>
        <dbReference type="EMBL" id="MVX65739.1"/>
    </source>
</evidence>
<dbReference type="Gene3D" id="3.30.2310.20">
    <property type="entry name" value="RelE-like"/>
    <property type="match status" value="1"/>
</dbReference>
<dbReference type="RefSeq" id="WP_160360427.1">
    <property type="nucleotide sequence ID" value="NZ_WSRQ01000037.1"/>
</dbReference>
<dbReference type="PANTHER" id="PTHR38039:SF1">
    <property type="entry name" value="TOXIN YOEB"/>
    <property type="match status" value="1"/>
</dbReference>
<evidence type="ECO:0000256" key="2">
    <source>
        <dbReference type="ARBA" id="ARBA00022649"/>
    </source>
</evidence>
<evidence type="ECO:0000256" key="4">
    <source>
        <dbReference type="ARBA" id="ARBA00022759"/>
    </source>
</evidence>
<comment type="caution">
    <text evidence="8">The sequence shown here is derived from an EMBL/GenBank/DDBJ whole genome shotgun (WGS) entry which is preliminary data.</text>
</comment>
<dbReference type="GO" id="GO:0006401">
    <property type="term" value="P:RNA catabolic process"/>
    <property type="evidence" value="ECO:0007669"/>
    <property type="project" value="InterPro"/>
</dbReference>
<keyword evidence="5" id="KW-0378">Hydrolase</keyword>
<dbReference type="NCBIfam" id="TIGR02116">
    <property type="entry name" value="toxin_Txe_YoeB"/>
    <property type="match status" value="1"/>
</dbReference>
<evidence type="ECO:0000256" key="7">
    <source>
        <dbReference type="ARBA" id="ARBA00050056"/>
    </source>
</evidence>
<dbReference type="GO" id="GO:0045892">
    <property type="term" value="P:negative regulation of DNA-templated transcription"/>
    <property type="evidence" value="ECO:0007669"/>
    <property type="project" value="TreeGrafter"/>
</dbReference>
<dbReference type="PANTHER" id="PTHR38039">
    <property type="entry name" value="TOXIN YOEB"/>
    <property type="match status" value="1"/>
</dbReference>